<proteinExistence type="inferred from homology"/>
<dbReference type="InterPro" id="IPR050639">
    <property type="entry name" value="SSR_resolvase"/>
</dbReference>
<dbReference type="PROSITE" id="PS51736">
    <property type="entry name" value="RECOMBINASES_3"/>
    <property type="match status" value="1"/>
</dbReference>
<dbReference type="SUPFAM" id="SSF53041">
    <property type="entry name" value="Resolvase-like"/>
    <property type="match status" value="1"/>
</dbReference>
<dbReference type="Pfam" id="PF00239">
    <property type="entry name" value="Resolvase"/>
    <property type="match status" value="1"/>
</dbReference>
<dbReference type="Proteomes" id="UP000319804">
    <property type="component" value="Unassembled WGS sequence"/>
</dbReference>
<reference evidence="8 9" key="1">
    <citation type="submission" date="2019-06" db="EMBL/GenBank/DDBJ databases">
        <title>Sequencing the genomes of 1000 actinobacteria strains.</title>
        <authorList>
            <person name="Klenk H.-P."/>
        </authorList>
    </citation>
    <scope>NUCLEOTIDE SEQUENCE [LARGE SCALE GENOMIC DNA]</scope>
    <source>
        <strain evidence="8 9">DSM 20427</strain>
    </source>
</reference>
<dbReference type="GO" id="GO:0003677">
    <property type="term" value="F:DNA binding"/>
    <property type="evidence" value="ECO:0007669"/>
    <property type="project" value="UniProtKB-KW"/>
</dbReference>
<dbReference type="InterPro" id="IPR009057">
    <property type="entry name" value="Homeodomain-like_sf"/>
</dbReference>
<dbReference type="SMART" id="SM00857">
    <property type="entry name" value="Resolvase"/>
    <property type="match status" value="1"/>
</dbReference>
<keyword evidence="3" id="KW-0238">DNA-binding</keyword>
<dbReference type="PANTHER" id="PTHR30461:SF2">
    <property type="entry name" value="SERINE RECOMBINASE PINE-RELATED"/>
    <property type="match status" value="1"/>
</dbReference>
<organism evidence="8 9">
    <name type="scientific">Microbacterium lacticum</name>
    <dbReference type="NCBI Taxonomy" id="33885"/>
    <lineage>
        <taxon>Bacteria</taxon>
        <taxon>Bacillati</taxon>
        <taxon>Actinomycetota</taxon>
        <taxon>Actinomycetes</taxon>
        <taxon>Micrococcales</taxon>
        <taxon>Microbacteriaceae</taxon>
        <taxon>Microbacterium</taxon>
    </lineage>
</organism>
<dbReference type="Gene3D" id="1.10.10.60">
    <property type="entry name" value="Homeodomain-like"/>
    <property type="match status" value="1"/>
</dbReference>
<dbReference type="CDD" id="cd00569">
    <property type="entry name" value="HTH_Hin_like"/>
    <property type="match status" value="1"/>
</dbReference>
<comment type="caution">
    <text evidence="8">The sequence shown here is derived from an EMBL/GenBank/DDBJ whole genome shotgun (WGS) entry which is preliminary data.</text>
</comment>
<dbReference type="InterPro" id="IPR006119">
    <property type="entry name" value="Resolv_N"/>
</dbReference>
<dbReference type="AlphaFoldDB" id="A0A4Y3UQM9"/>
<gene>
    <name evidence="8" type="ORF">FHX68_2826</name>
</gene>
<dbReference type="PANTHER" id="PTHR30461">
    <property type="entry name" value="DNA-INVERTASE FROM LAMBDOID PROPHAGE"/>
    <property type="match status" value="1"/>
</dbReference>
<feature type="domain" description="Resolvase/invertase-type recombinase catalytic" evidence="7">
    <location>
        <begin position="1"/>
        <end position="137"/>
    </location>
</feature>
<dbReference type="PROSITE" id="PS00398">
    <property type="entry name" value="RECOMBINASES_2"/>
    <property type="match status" value="1"/>
</dbReference>
<dbReference type="EMBL" id="VFPS01000006">
    <property type="protein sequence ID" value="TQM90972.1"/>
    <property type="molecule type" value="Genomic_DNA"/>
</dbReference>
<sequence>MLLGYLRVSTKDQSFDLQRDALERAGVTKLWSDEALSGSVAPAERPGFRALLDHARDGDEIVAWRLDRVGRNAAAVLALVEDLDARGVTLRTVSDGISTAGSTGRLVLGILAAVAEMEREVIRERVTAGVQAARERGTPIGRPPALNYEQVELARSLRLDGKSYAQIARTLGVGKSTVARALAAEI</sequence>
<evidence type="ECO:0000256" key="2">
    <source>
        <dbReference type="ARBA" id="ARBA00022908"/>
    </source>
</evidence>
<keyword evidence="9" id="KW-1185">Reference proteome</keyword>
<dbReference type="GO" id="GO:0000150">
    <property type="term" value="F:DNA strand exchange activity"/>
    <property type="evidence" value="ECO:0007669"/>
    <property type="project" value="InterPro"/>
</dbReference>
<evidence type="ECO:0000259" key="7">
    <source>
        <dbReference type="PROSITE" id="PS51736"/>
    </source>
</evidence>
<evidence type="ECO:0000256" key="1">
    <source>
        <dbReference type="ARBA" id="ARBA00009913"/>
    </source>
</evidence>
<keyword evidence="2" id="KW-0229">DNA integration</keyword>
<dbReference type="InterPro" id="IPR006118">
    <property type="entry name" value="Recombinase_CS"/>
</dbReference>
<name>A0A4Y3UQM9_9MICO</name>
<dbReference type="RefSeq" id="WP_141381256.1">
    <property type="nucleotide sequence ID" value="NZ_BJNA01000058.1"/>
</dbReference>
<keyword evidence="4" id="KW-0233">DNA recombination</keyword>
<dbReference type="OrthoDB" id="128993at2"/>
<evidence type="ECO:0000256" key="6">
    <source>
        <dbReference type="PROSITE-ProRule" id="PRU10137"/>
    </source>
</evidence>
<evidence type="ECO:0000313" key="9">
    <source>
        <dbReference type="Proteomes" id="UP000319804"/>
    </source>
</evidence>
<evidence type="ECO:0000256" key="5">
    <source>
        <dbReference type="PIRSR" id="PIRSR606118-50"/>
    </source>
</evidence>
<protein>
    <submittedName>
        <fullName evidence="8">DNA invertase Pin-like site-specific DNA recombinase</fullName>
    </submittedName>
</protein>
<dbReference type="Pfam" id="PF02796">
    <property type="entry name" value="HTH_7"/>
    <property type="match status" value="1"/>
</dbReference>
<evidence type="ECO:0000313" key="8">
    <source>
        <dbReference type="EMBL" id="TQM90972.1"/>
    </source>
</evidence>
<comment type="similarity">
    <text evidence="1">Belongs to the site-specific recombinase resolvase family.</text>
</comment>
<feature type="active site" description="O-(5'-phospho-DNA)-serine intermediate" evidence="5 6">
    <location>
        <position position="9"/>
    </location>
</feature>
<dbReference type="CDD" id="cd03768">
    <property type="entry name" value="SR_ResInv"/>
    <property type="match status" value="1"/>
</dbReference>
<evidence type="ECO:0000256" key="4">
    <source>
        <dbReference type="ARBA" id="ARBA00023172"/>
    </source>
</evidence>
<dbReference type="InterPro" id="IPR006120">
    <property type="entry name" value="Resolvase_HTH_dom"/>
</dbReference>
<evidence type="ECO:0000256" key="3">
    <source>
        <dbReference type="ARBA" id="ARBA00023125"/>
    </source>
</evidence>
<dbReference type="SUPFAM" id="SSF46689">
    <property type="entry name" value="Homeodomain-like"/>
    <property type="match status" value="1"/>
</dbReference>
<dbReference type="InterPro" id="IPR036162">
    <property type="entry name" value="Resolvase-like_N_sf"/>
</dbReference>
<dbReference type="Gene3D" id="3.40.50.1390">
    <property type="entry name" value="Resolvase, N-terminal catalytic domain"/>
    <property type="match status" value="1"/>
</dbReference>
<dbReference type="GO" id="GO:0015074">
    <property type="term" value="P:DNA integration"/>
    <property type="evidence" value="ECO:0007669"/>
    <property type="project" value="UniProtKB-KW"/>
</dbReference>
<accession>A0A4Y3UQM9</accession>
<dbReference type="PROSITE" id="PS00397">
    <property type="entry name" value="RECOMBINASES_1"/>
    <property type="match status" value="1"/>
</dbReference>